<evidence type="ECO:0000256" key="9">
    <source>
        <dbReference type="ARBA" id="ARBA00049893"/>
    </source>
</evidence>
<dbReference type="GO" id="GO:0005507">
    <property type="term" value="F:copper ion binding"/>
    <property type="evidence" value="ECO:0007669"/>
    <property type="project" value="TreeGrafter"/>
</dbReference>
<evidence type="ECO:0000256" key="8">
    <source>
        <dbReference type="ARBA" id="ARBA00048968"/>
    </source>
</evidence>
<protein>
    <recommendedName>
        <fullName evidence="10">Purine nucleoside phosphorylase</fullName>
    </recommendedName>
</protein>
<comment type="similarity">
    <text evidence="2 10">Belongs to the purine nucleoside phosphorylase YfiH/LACC1 family.</text>
</comment>
<dbReference type="AlphaFoldDB" id="A0A7D4T227"/>
<keyword evidence="6" id="KW-0862">Zinc</keyword>
<dbReference type="KEGG" id="txa:HQN79_07145"/>
<reference evidence="11 12" key="1">
    <citation type="submission" date="2020-05" db="EMBL/GenBank/DDBJ databases">
        <title>Thiomicrorhabdus sediminis sp.nov. and Thiomicrorhabdus xiamenensis sp.nov., novel sulfur-oxidizing bacteria isolated from coastal sediment.</title>
        <authorList>
            <person name="Liu X."/>
        </authorList>
    </citation>
    <scope>NUCLEOTIDE SEQUENCE [LARGE SCALE GENOMIC DNA]</scope>
    <source>
        <strain evidence="11 12">G2</strain>
    </source>
</reference>
<keyword evidence="3" id="KW-0808">Transferase</keyword>
<evidence type="ECO:0000256" key="1">
    <source>
        <dbReference type="ARBA" id="ARBA00000553"/>
    </source>
</evidence>
<sequence>MTLIEPDWPAPDNVRALSTTRAGGVSATPYDSLNLALHVGDDAQKVLVNREKLVADLGLRSEPLWLNQQHTTKLVYFDEVPPEKGEVPPVADACWSDRQQRACVVMTADCMPILLCDRAGTWVAAIHAGWKGLLDGIVESSLQQVLKQKKTPPNQVLAWIGPSISQANFEVGSEVHEAFVGKHAFAADYFQAEAGKEGKYLADLGGIVQRILQVYGVEQVTQSGLCTYAEPERFYSYRYACHYPASENDFGRTGRIASLIWLAD</sequence>
<evidence type="ECO:0000256" key="7">
    <source>
        <dbReference type="ARBA" id="ARBA00047989"/>
    </source>
</evidence>
<dbReference type="Proteomes" id="UP000504724">
    <property type="component" value="Chromosome"/>
</dbReference>
<comment type="catalytic activity">
    <reaction evidence="7">
        <text>adenosine + H2O + H(+) = inosine + NH4(+)</text>
        <dbReference type="Rhea" id="RHEA:24408"/>
        <dbReference type="ChEBI" id="CHEBI:15377"/>
        <dbReference type="ChEBI" id="CHEBI:15378"/>
        <dbReference type="ChEBI" id="CHEBI:16335"/>
        <dbReference type="ChEBI" id="CHEBI:17596"/>
        <dbReference type="ChEBI" id="CHEBI:28938"/>
        <dbReference type="EC" id="3.5.4.4"/>
    </reaction>
    <physiologicalReaction direction="left-to-right" evidence="7">
        <dbReference type="Rhea" id="RHEA:24409"/>
    </physiologicalReaction>
</comment>
<evidence type="ECO:0000256" key="5">
    <source>
        <dbReference type="ARBA" id="ARBA00022801"/>
    </source>
</evidence>
<name>A0A7D4T227_9GAMM</name>
<dbReference type="InterPro" id="IPR038371">
    <property type="entry name" value="Cu_polyphenol_OxRdtase_sf"/>
</dbReference>
<evidence type="ECO:0000256" key="2">
    <source>
        <dbReference type="ARBA" id="ARBA00007353"/>
    </source>
</evidence>
<dbReference type="Pfam" id="PF02578">
    <property type="entry name" value="Cu-oxidase_4"/>
    <property type="match status" value="1"/>
</dbReference>
<dbReference type="NCBIfam" id="TIGR00726">
    <property type="entry name" value="peptidoglycan editing factor PgeF"/>
    <property type="match status" value="1"/>
</dbReference>
<gene>
    <name evidence="11" type="primary">pgeF</name>
    <name evidence="11" type="ORF">HQN79_07145</name>
</gene>
<evidence type="ECO:0000313" key="12">
    <source>
        <dbReference type="Proteomes" id="UP000504724"/>
    </source>
</evidence>
<evidence type="ECO:0000256" key="10">
    <source>
        <dbReference type="RuleBase" id="RU361274"/>
    </source>
</evidence>
<dbReference type="GO" id="GO:0016787">
    <property type="term" value="F:hydrolase activity"/>
    <property type="evidence" value="ECO:0007669"/>
    <property type="project" value="UniProtKB-KW"/>
</dbReference>
<comment type="catalytic activity">
    <reaction evidence="1">
        <text>inosine + phosphate = alpha-D-ribose 1-phosphate + hypoxanthine</text>
        <dbReference type="Rhea" id="RHEA:27646"/>
        <dbReference type="ChEBI" id="CHEBI:17368"/>
        <dbReference type="ChEBI" id="CHEBI:17596"/>
        <dbReference type="ChEBI" id="CHEBI:43474"/>
        <dbReference type="ChEBI" id="CHEBI:57720"/>
        <dbReference type="EC" id="2.4.2.1"/>
    </reaction>
    <physiologicalReaction direction="left-to-right" evidence="1">
        <dbReference type="Rhea" id="RHEA:27647"/>
    </physiologicalReaction>
</comment>
<dbReference type="CDD" id="cd16833">
    <property type="entry name" value="YfiH"/>
    <property type="match status" value="1"/>
</dbReference>
<evidence type="ECO:0000256" key="6">
    <source>
        <dbReference type="ARBA" id="ARBA00022833"/>
    </source>
</evidence>
<comment type="catalytic activity">
    <reaction evidence="8">
        <text>adenosine + phosphate = alpha-D-ribose 1-phosphate + adenine</text>
        <dbReference type="Rhea" id="RHEA:27642"/>
        <dbReference type="ChEBI" id="CHEBI:16335"/>
        <dbReference type="ChEBI" id="CHEBI:16708"/>
        <dbReference type="ChEBI" id="CHEBI:43474"/>
        <dbReference type="ChEBI" id="CHEBI:57720"/>
        <dbReference type="EC" id="2.4.2.1"/>
    </reaction>
    <physiologicalReaction direction="left-to-right" evidence="8">
        <dbReference type="Rhea" id="RHEA:27643"/>
    </physiologicalReaction>
</comment>
<evidence type="ECO:0000256" key="3">
    <source>
        <dbReference type="ARBA" id="ARBA00022679"/>
    </source>
</evidence>
<evidence type="ECO:0000313" key="11">
    <source>
        <dbReference type="EMBL" id="QKI90322.1"/>
    </source>
</evidence>
<evidence type="ECO:0000256" key="4">
    <source>
        <dbReference type="ARBA" id="ARBA00022723"/>
    </source>
</evidence>
<dbReference type="GO" id="GO:0017061">
    <property type="term" value="F:S-methyl-5-thioadenosine phosphorylase activity"/>
    <property type="evidence" value="ECO:0007669"/>
    <property type="project" value="UniProtKB-EC"/>
</dbReference>
<dbReference type="EMBL" id="CP054020">
    <property type="protein sequence ID" value="QKI90322.1"/>
    <property type="molecule type" value="Genomic_DNA"/>
</dbReference>
<organism evidence="11 12">
    <name type="scientific">Thiomicrorhabdus xiamenensis</name>
    <dbReference type="NCBI Taxonomy" id="2739063"/>
    <lineage>
        <taxon>Bacteria</taxon>
        <taxon>Pseudomonadati</taxon>
        <taxon>Pseudomonadota</taxon>
        <taxon>Gammaproteobacteria</taxon>
        <taxon>Thiotrichales</taxon>
        <taxon>Piscirickettsiaceae</taxon>
        <taxon>Thiomicrorhabdus</taxon>
    </lineage>
</organism>
<comment type="catalytic activity">
    <reaction evidence="9">
        <text>S-methyl-5'-thioadenosine + phosphate = 5-(methylsulfanyl)-alpha-D-ribose 1-phosphate + adenine</text>
        <dbReference type="Rhea" id="RHEA:11852"/>
        <dbReference type="ChEBI" id="CHEBI:16708"/>
        <dbReference type="ChEBI" id="CHEBI:17509"/>
        <dbReference type="ChEBI" id="CHEBI:43474"/>
        <dbReference type="ChEBI" id="CHEBI:58533"/>
        <dbReference type="EC" id="2.4.2.28"/>
    </reaction>
    <physiologicalReaction direction="left-to-right" evidence="9">
        <dbReference type="Rhea" id="RHEA:11853"/>
    </physiologicalReaction>
</comment>
<keyword evidence="5" id="KW-0378">Hydrolase</keyword>
<dbReference type="Gene3D" id="3.60.140.10">
    <property type="entry name" value="CNF1/YfiH-like putative cysteine hydrolases"/>
    <property type="match status" value="1"/>
</dbReference>
<dbReference type="SUPFAM" id="SSF64438">
    <property type="entry name" value="CNF1/YfiH-like putative cysteine hydrolases"/>
    <property type="match status" value="1"/>
</dbReference>
<proteinExistence type="inferred from homology"/>
<accession>A0A7D4T227</accession>
<keyword evidence="4" id="KW-0479">Metal-binding</keyword>
<dbReference type="PANTHER" id="PTHR30616:SF2">
    <property type="entry name" value="PURINE NUCLEOSIDE PHOSPHORYLASE LACC1"/>
    <property type="match status" value="1"/>
</dbReference>
<keyword evidence="12" id="KW-1185">Reference proteome</keyword>
<dbReference type="InterPro" id="IPR003730">
    <property type="entry name" value="Cu_polyphenol_OxRdtase"/>
</dbReference>
<dbReference type="PANTHER" id="PTHR30616">
    <property type="entry name" value="UNCHARACTERIZED PROTEIN YFIH"/>
    <property type="match status" value="1"/>
</dbReference>
<dbReference type="InterPro" id="IPR011324">
    <property type="entry name" value="Cytotoxic_necrot_fac-like_cat"/>
</dbReference>